<protein>
    <submittedName>
        <fullName evidence="2">HTH domain-containing protein</fullName>
    </submittedName>
</protein>
<accession>A0A5J5GGY3</accession>
<dbReference type="InterPro" id="IPR036388">
    <property type="entry name" value="WH-like_DNA-bd_sf"/>
</dbReference>
<proteinExistence type="predicted"/>
<dbReference type="Proteomes" id="UP000367750">
    <property type="component" value="Unassembled WGS sequence"/>
</dbReference>
<organism evidence="2 3">
    <name type="scientific">Paenibacillus spiritus</name>
    <dbReference type="NCBI Taxonomy" id="2496557"/>
    <lineage>
        <taxon>Bacteria</taxon>
        <taxon>Bacillati</taxon>
        <taxon>Bacillota</taxon>
        <taxon>Bacilli</taxon>
        <taxon>Bacillales</taxon>
        <taxon>Paenibacillaceae</taxon>
        <taxon>Paenibacillus</taxon>
    </lineage>
</organism>
<dbReference type="GO" id="GO:0006260">
    <property type="term" value="P:DNA replication"/>
    <property type="evidence" value="ECO:0007669"/>
    <property type="project" value="InterPro"/>
</dbReference>
<feature type="domain" description="Plasmid replication protein RepL" evidence="1">
    <location>
        <begin position="121"/>
        <end position="174"/>
    </location>
</feature>
<gene>
    <name evidence="2" type="ORF">F4V43_02650</name>
</gene>
<evidence type="ECO:0000259" key="1">
    <source>
        <dbReference type="Pfam" id="PF05732"/>
    </source>
</evidence>
<dbReference type="InterPro" id="IPR036390">
    <property type="entry name" value="WH_DNA-bd_sf"/>
</dbReference>
<name>A0A5J5GGY3_9BACL</name>
<reference evidence="2 3" key="1">
    <citation type="submission" date="2019-09" db="EMBL/GenBank/DDBJ databases">
        <title>Bacillus ochoae sp. nov., Paenibacillus whitsoniae sp. nov., Paenibacillus spiritus sp. nov. Isolated from the Mars Exploration Rover during spacecraft assembly.</title>
        <authorList>
            <person name="Seuylemezian A."/>
            <person name="Vaishampayan P."/>
        </authorList>
    </citation>
    <scope>NUCLEOTIDE SEQUENCE [LARGE SCALE GENOMIC DNA]</scope>
    <source>
        <strain evidence="2 3">MER_111</strain>
    </source>
</reference>
<sequence length="210" mass="25581">MPKIKKEMNKKTKEIIDNVFGTDVNTMKDHVARLNVMNYINNELREQEENQRLCFKLSVEDPDKKHWMKNEHFLKIFSHEFRHIEDYYSVSKTCKHFLMDLGEFLKWEMNILVDEYDYPLNQTRLAEKLGIETRTIRKNMKELEERCLIHKIEIHKEVFYIVNPYLIFIGQNINYCIPRLFDEIGYINSGMIEKETRNDRRKNQEKRVEI</sequence>
<dbReference type="EMBL" id="VYKK01000004">
    <property type="protein sequence ID" value="KAA9007405.1"/>
    <property type="molecule type" value="Genomic_DNA"/>
</dbReference>
<keyword evidence="3" id="KW-1185">Reference proteome</keyword>
<dbReference type="Gene3D" id="1.10.10.10">
    <property type="entry name" value="Winged helix-like DNA-binding domain superfamily/Winged helix DNA-binding domain"/>
    <property type="match status" value="1"/>
</dbReference>
<dbReference type="GO" id="GO:0006276">
    <property type="term" value="P:plasmid maintenance"/>
    <property type="evidence" value="ECO:0007669"/>
    <property type="project" value="InterPro"/>
</dbReference>
<dbReference type="SUPFAM" id="SSF46785">
    <property type="entry name" value="Winged helix' DNA-binding domain"/>
    <property type="match status" value="1"/>
</dbReference>
<comment type="caution">
    <text evidence="2">The sequence shown here is derived from an EMBL/GenBank/DDBJ whole genome shotgun (WGS) entry which is preliminary data.</text>
</comment>
<dbReference type="AlphaFoldDB" id="A0A5J5GGY3"/>
<dbReference type="Pfam" id="PF05732">
    <property type="entry name" value="RepL"/>
    <property type="match status" value="1"/>
</dbReference>
<evidence type="ECO:0000313" key="3">
    <source>
        <dbReference type="Proteomes" id="UP000367750"/>
    </source>
</evidence>
<evidence type="ECO:0000313" key="2">
    <source>
        <dbReference type="EMBL" id="KAA9007405.1"/>
    </source>
</evidence>
<dbReference type="InterPro" id="IPR008813">
    <property type="entry name" value="Plasmid_replication_RepL"/>
</dbReference>
<dbReference type="RefSeq" id="WP_150456695.1">
    <property type="nucleotide sequence ID" value="NZ_VYKK01000004.1"/>
</dbReference>